<evidence type="ECO:0000313" key="3">
    <source>
        <dbReference type="RefSeq" id="XP_020845130.1"/>
    </source>
</evidence>
<dbReference type="Proteomes" id="UP000515140">
    <property type="component" value="Unplaced"/>
</dbReference>
<name>A0A6P5KHL1_PHACI</name>
<dbReference type="RefSeq" id="XP_020845130.1">
    <property type="nucleotide sequence ID" value="XM_020989471.1"/>
</dbReference>
<gene>
    <name evidence="3" type="primary">LOC110210487</name>
</gene>
<reference evidence="3" key="1">
    <citation type="submission" date="2025-08" db="UniProtKB">
        <authorList>
            <consortium name="RefSeq"/>
        </authorList>
    </citation>
    <scope>IDENTIFICATION</scope>
    <source>
        <tissue evidence="3">Spleen</tissue>
    </source>
</reference>
<dbReference type="InParanoid" id="A0A6P5KHL1"/>
<protein>
    <submittedName>
        <fullName evidence="3">Uncharacterized protein LOC110210487</fullName>
    </submittedName>
</protein>
<dbReference type="GeneID" id="110210487"/>
<sequence length="263" mass="28502">MVRGRSAHSMCQSRAPPAAVPETWGVRAPRLNPGRGGRASEVGAPGVVQLPALLAPGPKASRASVSRAQHEAQHRAPRLPCGTRVVGFLTPLSERLFCRRSCRRHLSAASRLPPSLFIGSALSRGQPHHLLFYFPLTATLAWLALRPGNPPPSFSAPRSDASPAPQSASSRLGATGAGQRWSATFVLSSTAREEADGQLDQLSATVLLGNSTTETEKQRSLEPDGETYTIQHPRYPSRCPKPWNLERRVTLQMIPFNSHFTKK</sequence>
<evidence type="ECO:0000313" key="2">
    <source>
        <dbReference type="Proteomes" id="UP000515140"/>
    </source>
</evidence>
<dbReference type="AlphaFoldDB" id="A0A6P5KHL1"/>
<feature type="compositionally biased region" description="Low complexity" evidence="1">
    <location>
        <begin position="155"/>
        <end position="170"/>
    </location>
</feature>
<organism evidence="2 3">
    <name type="scientific">Phascolarctos cinereus</name>
    <name type="common">Koala</name>
    <dbReference type="NCBI Taxonomy" id="38626"/>
    <lineage>
        <taxon>Eukaryota</taxon>
        <taxon>Metazoa</taxon>
        <taxon>Chordata</taxon>
        <taxon>Craniata</taxon>
        <taxon>Vertebrata</taxon>
        <taxon>Euteleostomi</taxon>
        <taxon>Mammalia</taxon>
        <taxon>Metatheria</taxon>
        <taxon>Diprotodontia</taxon>
        <taxon>Phascolarctidae</taxon>
        <taxon>Phascolarctos</taxon>
    </lineage>
</organism>
<dbReference type="KEGG" id="pcw:110210487"/>
<accession>A0A6P5KHL1</accession>
<keyword evidence="2" id="KW-1185">Reference proteome</keyword>
<evidence type="ECO:0000256" key="1">
    <source>
        <dbReference type="SAM" id="MobiDB-lite"/>
    </source>
</evidence>
<feature type="region of interest" description="Disordered" evidence="1">
    <location>
        <begin position="152"/>
        <end position="176"/>
    </location>
</feature>
<feature type="region of interest" description="Disordered" evidence="1">
    <location>
        <begin position="1"/>
        <end position="26"/>
    </location>
</feature>
<proteinExistence type="predicted"/>